<dbReference type="SUPFAM" id="SSF110296">
    <property type="entry name" value="Oligoxyloglucan reducing end-specific cellobiohydrolase"/>
    <property type="match status" value="1"/>
</dbReference>
<protein>
    <recommendedName>
        <fullName evidence="4">Sortilin N-terminal domain-containing protein</fullName>
    </recommendedName>
</protein>
<proteinExistence type="predicted"/>
<dbReference type="PANTHER" id="PTHR12106">
    <property type="entry name" value="SORTILIN RELATED"/>
    <property type="match status" value="1"/>
</dbReference>
<dbReference type="PANTHER" id="PTHR12106:SF27">
    <property type="entry name" value="SORTILIN-RELATED RECEPTOR"/>
    <property type="match status" value="1"/>
</dbReference>
<dbReference type="Proteomes" id="UP001225646">
    <property type="component" value="Unassembled WGS sequence"/>
</dbReference>
<dbReference type="Gene3D" id="2.130.10.10">
    <property type="entry name" value="YVTN repeat-like/Quinoprotein amine dehydrogenase"/>
    <property type="match status" value="1"/>
</dbReference>
<reference evidence="5 6" key="1">
    <citation type="submission" date="2023-07" db="EMBL/GenBank/DDBJ databases">
        <title>Genomic Encyclopedia of Type Strains, Phase IV (KMG-IV): sequencing the most valuable type-strain genomes for metagenomic binning, comparative biology and taxonomic classification.</title>
        <authorList>
            <person name="Goeker M."/>
        </authorList>
    </citation>
    <scope>NUCLEOTIDE SEQUENCE [LARGE SCALE GENOMIC DNA]</scope>
    <source>
        <strain evidence="5 6">DSM 19092</strain>
    </source>
</reference>
<feature type="compositionally biased region" description="Basic and acidic residues" evidence="2">
    <location>
        <begin position="32"/>
        <end position="55"/>
    </location>
</feature>
<feature type="region of interest" description="Disordered" evidence="2">
    <location>
        <begin position="25"/>
        <end position="60"/>
    </location>
</feature>
<dbReference type="RefSeq" id="WP_419151830.1">
    <property type="nucleotide sequence ID" value="NZ_JAUSTR010000004.1"/>
</dbReference>
<feature type="signal peptide" evidence="3">
    <location>
        <begin position="1"/>
        <end position="21"/>
    </location>
</feature>
<comment type="caution">
    <text evidence="5">The sequence shown here is derived from an EMBL/GenBank/DDBJ whole genome shotgun (WGS) entry which is preliminary data.</text>
</comment>
<dbReference type="Pfam" id="PF15902">
    <property type="entry name" value="Sortilin-Vps10"/>
    <property type="match status" value="1"/>
</dbReference>
<evidence type="ECO:0000313" key="6">
    <source>
        <dbReference type="Proteomes" id="UP001225646"/>
    </source>
</evidence>
<organism evidence="5 6">
    <name type="scientific">Aeribacillus alveayuensis</name>
    <dbReference type="NCBI Taxonomy" id="279215"/>
    <lineage>
        <taxon>Bacteria</taxon>
        <taxon>Bacillati</taxon>
        <taxon>Bacillota</taxon>
        <taxon>Bacilli</taxon>
        <taxon>Bacillales</taxon>
        <taxon>Bacillaceae</taxon>
        <taxon>Aeribacillus</taxon>
    </lineage>
</organism>
<evidence type="ECO:0000256" key="2">
    <source>
        <dbReference type="SAM" id="MobiDB-lite"/>
    </source>
</evidence>
<sequence length="345" mass="38742">MKKGLLITGALLWGVFLSACSNENTNDVTTEEETKNEQTTINEKDQVENKEEQQETNHSSSVIAKHDFYEKFDGQVEHIHGLGYMANQHAIFFATHDGLKVYENGNWYKTKGQNNDYMGFNAVDKGFYTSGHPGEGVDLPNPLGLKRSFDYGQTFEDLGMEGESDFHVMGVGYFNHTVYLLNEMKNSKIGAGLYVSKDEGQNWEKIKAENLGEKIFSLAVHPTKSEIVAAAGEKGIFLSKDGGQTFELLTENKQGTAVFFSEDTLWYGTYEKSPMLVKYSIESGEEEEVTLPKMEQDAVMYIAQNPQKESEIVFATFKNHIYLSEDGGNTWKQLVKEGIIQTFGS</sequence>
<evidence type="ECO:0000256" key="3">
    <source>
        <dbReference type="SAM" id="SignalP"/>
    </source>
</evidence>
<dbReference type="InterPro" id="IPR050310">
    <property type="entry name" value="VPS10-sortilin"/>
</dbReference>
<evidence type="ECO:0000256" key="1">
    <source>
        <dbReference type="ARBA" id="ARBA00022737"/>
    </source>
</evidence>
<dbReference type="InterPro" id="IPR015943">
    <property type="entry name" value="WD40/YVTN_repeat-like_dom_sf"/>
</dbReference>
<accession>A0ABT9VN96</accession>
<keyword evidence="1" id="KW-0677">Repeat</keyword>
<feature type="chain" id="PRO_5046666551" description="Sortilin N-terminal domain-containing protein" evidence="3">
    <location>
        <begin position="22"/>
        <end position="345"/>
    </location>
</feature>
<feature type="domain" description="Sortilin N-terminal" evidence="4">
    <location>
        <begin position="146"/>
        <end position="268"/>
    </location>
</feature>
<name>A0ABT9VN96_9BACI</name>
<dbReference type="CDD" id="cd15482">
    <property type="entry name" value="Sialidase_non-viral"/>
    <property type="match status" value="1"/>
</dbReference>
<dbReference type="InterPro" id="IPR031778">
    <property type="entry name" value="Sortilin_N"/>
</dbReference>
<dbReference type="NCBIfam" id="NF045728">
    <property type="entry name" value="glycosyl_F510_1955"/>
    <property type="match status" value="1"/>
</dbReference>
<evidence type="ECO:0000313" key="5">
    <source>
        <dbReference type="EMBL" id="MDQ0162364.1"/>
    </source>
</evidence>
<keyword evidence="6" id="KW-1185">Reference proteome</keyword>
<dbReference type="EMBL" id="JAUSTR010000004">
    <property type="protein sequence ID" value="MDQ0162364.1"/>
    <property type="molecule type" value="Genomic_DNA"/>
</dbReference>
<dbReference type="PROSITE" id="PS51257">
    <property type="entry name" value="PROKAR_LIPOPROTEIN"/>
    <property type="match status" value="1"/>
</dbReference>
<evidence type="ECO:0000259" key="4">
    <source>
        <dbReference type="Pfam" id="PF15902"/>
    </source>
</evidence>
<dbReference type="InterPro" id="IPR054817">
    <property type="entry name" value="Glycosyl_F510_1955-like"/>
</dbReference>
<gene>
    <name evidence="5" type="ORF">J2S06_001441</name>
</gene>
<keyword evidence="3" id="KW-0732">Signal</keyword>